<feature type="transmembrane region" description="Helical" evidence="1">
    <location>
        <begin position="278"/>
        <end position="297"/>
    </location>
</feature>
<evidence type="ECO:0000259" key="2">
    <source>
        <dbReference type="Pfam" id="PF02517"/>
    </source>
</evidence>
<dbReference type="InterPro" id="IPR003675">
    <property type="entry name" value="Rce1/LyrA-like_dom"/>
</dbReference>
<dbReference type="Pfam" id="PF02517">
    <property type="entry name" value="Rce1-like"/>
    <property type="match status" value="1"/>
</dbReference>
<gene>
    <name evidence="3" type="ORF">bsdE14_13080</name>
</gene>
<evidence type="ECO:0000313" key="3">
    <source>
        <dbReference type="EMBL" id="GLC29898.1"/>
    </source>
</evidence>
<evidence type="ECO:0000313" key="4">
    <source>
        <dbReference type="Proteomes" id="UP001208567"/>
    </source>
</evidence>
<sequence length="314" mass="35112">MANVFKNKSNEVRSGWKIAGVISLSSIMEFIPMFVFGIISSIYIMASSKGSALSTTEVSNKLYDFMQKSTYGFLFTNTISFICMFLTLFIFLKHVDKKKFKDIGLISVKKGCKELIFGLLLGLISMSVIFFVLLGTKNITVENLSSLNFSKDIWLGLIVFIMVGIKEELLSRGYCITAFNQMKKPWLSIILSSILFSALHLLNPNVKPLGLINIILLGVLFGYMYVKTNNLWMPIGYHIAWNYFQGCIYGFNVSGLNIKGLFNLSAMKDNILTGGTFGPEAGILTTIVMALGMLILWKMPSVKKSEEDYLETSV</sequence>
<keyword evidence="3" id="KW-0645">Protease</keyword>
<feature type="transmembrane region" description="Helical" evidence="1">
    <location>
        <begin position="209"/>
        <end position="226"/>
    </location>
</feature>
<evidence type="ECO:0000256" key="1">
    <source>
        <dbReference type="SAM" id="Phobius"/>
    </source>
</evidence>
<dbReference type="PANTHER" id="PTHR39430">
    <property type="entry name" value="MEMBRANE-ASSOCIATED PROTEASE-RELATED"/>
    <property type="match status" value="1"/>
</dbReference>
<keyword evidence="1" id="KW-1133">Transmembrane helix</keyword>
<keyword evidence="3" id="KW-0378">Hydrolase</keyword>
<keyword evidence="1" id="KW-0812">Transmembrane</keyword>
<feature type="transmembrane region" description="Helical" evidence="1">
    <location>
        <begin position="21"/>
        <end position="46"/>
    </location>
</feature>
<feature type="transmembrane region" description="Helical" evidence="1">
    <location>
        <begin position="71"/>
        <end position="92"/>
    </location>
</feature>
<comment type="caution">
    <text evidence="3">The sequence shown here is derived from an EMBL/GenBank/DDBJ whole genome shotgun (WGS) entry which is preliminary data.</text>
</comment>
<feature type="transmembrane region" description="Helical" evidence="1">
    <location>
        <begin position="238"/>
        <end position="258"/>
    </location>
</feature>
<feature type="transmembrane region" description="Helical" evidence="1">
    <location>
        <begin position="147"/>
        <end position="165"/>
    </location>
</feature>
<protein>
    <submittedName>
        <fullName evidence="3">Protease</fullName>
    </submittedName>
</protein>
<dbReference type="GO" id="GO:0008233">
    <property type="term" value="F:peptidase activity"/>
    <property type="evidence" value="ECO:0007669"/>
    <property type="project" value="UniProtKB-KW"/>
</dbReference>
<reference evidence="3 4" key="1">
    <citation type="journal article" date="2024" name="Int. J. Syst. Evol. Microbiol.">
        <title>Clostridium omnivorum sp. nov., isolated from anoxic soil under the treatment of reductive soil disinfestation.</title>
        <authorList>
            <person name="Ueki A."/>
            <person name="Tonouchi A."/>
            <person name="Kaku N."/>
            <person name="Honma S."/>
            <person name="Ueki K."/>
        </authorList>
    </citation>
    <scope>NUCLEOTIDE SEQUENCE [LARGE SCALE GENOMIC DNA]</scope>
    <source>
        <strain evidence="3 4">E14</strain>
    </source>
</reference>
<name>A0ABQ5N3U3_9CLOT</name>
<dbReference type="EMBL" id="BRXR01000001">
    <property type="protein sequence ID" value="GLC29898.1"/>
    <property type="molecule type" value="Genomic_DNA"/>
</dbReference>
<keyword evidence="1" id="KW-0472">Membrane</keyword>
<dbReference type="RefSeq" id="WP_264849172.1">
    <property type="nucleotide sequence ID" value="NZ_BRXR01000001.1"/>
</dbReference>
<keyword evidence="4" id="KW-1185">Reference proteome</keyword>
<dbReference type="GO" id="GO:0006508">
    <property type="term" value="P:proteolysis"/>
    <property type="evidence" value="ECO:0007669"/>
    <property type="project" value="UniProtKB-KW"/>
</dbReference>
<accession>A0ABQ5N3U3</accession>
<dbReference type="PANTHER" id="PTHR39430:SF1">
    <property type="entry name" value="PROTEASE"/>
    <property type="match status" value="1"/>
</dbReference>
<proteinExistence type="predicted"/>
<feature type="transmembrane region" description="Helical" evidence="1">
    <location>
        <begin position="115"/>
        <end position="135"/>
    </location>
</feature>
<feature type="domain" description="CAAX prenyl protease 2/Lysostaphin resistance protein A-like" evidence="2">
    <location>
        <begin position="152"/>
        <end position="244"/>
    </location>
</feature>
<dbReference type="Proteomes" id="UP001208567">
    <property type="component" value="Unassembled WGS sequence"/>
</dbReference>
<feature type="transmembrane region" description="Helical" evidence="1">
    <location>
        <begin position="186"/>
        <end position="203"/>
    </location>
</feature>
<organism evidence="3 4">
    <name type="scientific">Clostridium omnivorum</name>
    <dbReference type="NCBI Taxonomy" id="1604902"/>
    <lineage>
        <taxon>Bacteria</taxon>
        <taxon>Bacillati</taxon>
        <taxon>Bacillota</taxon>
        <taxon>Clostridia</taxon>
        <taxon>Eubacteriales</taxon>
        <taxon>Clostridiaceae</taxon>
        <taxon>Clostridium</taxon>
    </lineage>
</organism>